<dbReference type="Gene3D" id="2.20.100.10">
    <property type="entry name" value="Thrombospondin type-1 (TSP1) repeat"/>
    <property type="match status" value="1"/>
</dbReference>
<dbReference type="SUPFAM" id="SSF82895">
    <property type="entry name" value="TSP-1 type 1 repeat"/>
    <property type="match status" value="1"/>
</dbReference>
<proteinExistence type="predicted"/>
<sequence length="273" mass="30884">MFRQLLASLLLFRNVASLCPTALSEKCCRVGAYDKSRCLIPENIQKLNRSEAETACKQFPNGHLARSNHVDFTLLRTRNLVMESVGYFLDSGAHFGADVGDEERFVCEYEEPQKVDCDCAKRFIVKSLTKSRARFNIRRSKKPKTVLKTISVTTEAPTVATTLCVPRWSEWSEWSRCDGNCGACHMNNRTRTCLTKGTCDCNGPTIEEDYCGIMVCLYPKQPCCKPHKMMVIQKRAACGPQPNGVAIAKREYRKEDSRRTVSHGKKKQRKARG</sequence>
<evidence type="ECO:0000256" key="1">
    <source>
        <dbReference type="SAM" id="MobiDB-lite"/>
    </source>
</evidence>
<evidence type="ECO:0000313" key="4">
    <source>
        <dbReference type="Proteomes" id="UP001175271"/>
    </source>
</evidence>
<feature type="signal peptide" evidence="2">
    <location>
        <begin position="1"/>
        <end position="17"/>
    </location>
</feature>
<dbReference type="InterPro" id="IPR000884">
    <property type="entry name" value="TSP1_rpt"/>
</dbReference>
<keyword evidence="2" id="KW-0732">Signal</keyword>
<dbReference type="PROSITE" id="PS50092">
    <property type="entry name" value="TSP1"/>
    <property type="match status" value="1"/>
</dbReference>
<accession>A0AA39HC70</accession>
<feature type="chain" id="PRO_5041462832" evidence="2">
    <location>
        <begin position="18"/>
        <end position="273"/>
    </location>
</feature>
<dbReference type="AlphaFoldDB" id="A0AA39HC70"/>
<dbReference type="PANTHER" id="PTHR31507:SF3">
    <property type="entry name" value="TIL DOMAIN-CONTAINING PROTEIN"/>
    <property type="match status" value="1"/>
</dbReference>
<evidence type="ECO:0000256" key="2">
    <source>
        <dbReference type="SAM" id="SignalP"/>
    </source>
</evidence>
<feature type="region of interest" description="Disordered" evidence="1">
    <location>
        <begin position="249"/>
        <end position="273"/>
    </location>
</feature>
<organism evidence="3 4">
    <name type="scientific">Steinernema hermaphroditum</name>
    <dbReference type="NCBI Taxonomy" id="289476"/>
    <lineage>
        <taxon>Eukaryota</taxon>
        <taxon>Metazoa</taxon>
        <taxon>Ecdysozoa</taxon>
        <taxon>Nematoda</taxon>
        <taxon>Chromadorea</taxon>
        <taxon>Rhabditida</taxon>
        <taxon>Tylenchina</taxon>
        <taxon>Panagrolaimomorpha</taxon>
        <taxon>Strongyloidoidea</taxon>
        <taxon>Steinernematidae</taxon>
        <taxon>Steinernema</taxon>
    </lineage>
</organism>
<keyword evidence="4" id="KW-1185">Reference proteome</keyword>
<protein>
    <submittedName>
        <fullName evidence="3">Uncharacterized protein</fullName>
    </submittedName>
</protein>
<feature type="compositionally biased region" description="Basic residues" evidence="1">
    <location>
        <begin position="260"/>
        <end position="273"/>
    </location>
</feature>
<comment type="caution">
    <text evidence="3">The sequence shown here is derived from an EMBL/GenBank/DDBJ whole genome shotgun (WGS) entry which is preliminary data.</text>
</comment>
<name>A0AA39HC70_9BILA</name>
<dbReference type="EMBL" id="JAUCMV010000004">
    <property type="protein sequence ID" value="KAK0403161.1"/>
    <property type="molecule type" value="Genomic_DNA"/>
</dbReference>
<dbReference type="InterPro" id="IPR036383">
    <property type="entry name" value="TSP1_rpt_sf"/>
</dbReference>
<dbReference type="PANTHER" id="PTHR31507">
    <property type="entry name" value="PROTEIN CBG15923"/>
    <property type="match status" value="1"/>
</dbReference>
<dbReference type="Proteomes" id="UP001175271">
    <property type="component" value="Unassembled WGS sequence"/>
</dbReference>
<gene>
    <name evidence="3" type="ORF">QR680_016755</name>
</gene>
<evidence type="ECO:0000313" key="3">
    <source>
        <dbReference type="EMBL" id="KAK0403161.1"/>
    </source>
</evidence>
<feature type="compositionally biased region" description="Basic and acidic residues" evidence="1">
    <location>
        <begin position="249"/>
        <end position="259"/>
    </location>
</feature>
<reference evidence="3" key="1">
    <citation type="submission" date="2023-06" db="EMBL/GenBank/DDBJ databases">
        <title>Genomic analysis of the entomopathogenic nematode Steinernema hermaphroditum.</title>
        <authorList>
            <person name="Schwarz E.M."/>
            <person name="Heppert J.K."/>
            <person name="Baniya A."/>
            <person name="Schwartz H.T."/>
            <person name="Tan C.-H."/>
            <person name="Antoshechkin I."/>
            <person name="Sternberg P.W."/>
            <person name="Goodrich-Blair H."/>
            <person name="Dillman A.R."/>
        </authorList>
    </citation>
    <scope>NUCLEOTIDE SEQUENCE</scope>
    <source>
        <strain evidence="3">PS9179</strain>
        <tissue evidence="3">Whole animal</tissue>
    </source>
</reference>